<comment type="caution">
    <text evidence="1">The sequence shown here is derived from an EMBL/GenBank/DDBJ whole genome shotgun (WGS) entry which is preliminary data.</text>
</comment>
<dbReference type="OrthoDB" id="9894093at2"/>
<accession>A0A2T5IPS7</accession>
<name>A0A2T5IPS7_9GAMM</name>
<sequence length="113" mass="12071">MTASNNVHEVAIAATTLAATSEAFELRATASMQNPVNYSVISSPLGASEKVTVEIWNEASNAWQVFNREGAPVELTENNDWLGLDAVSLRVRFVKTVTAAAVGVALVRPRSLV</sequence>
<proteinExistence type="predicted"/>
<keyword evidence="2" id="KW-1185">Reference proteome</keyword>
<dbReference type="AlphaFoldDB" id="A0A2T5IPS7"/>
<dbReference type="EMBL" id="QAON01000049">
    <property type="protein sequence ID" value="PTQ85819.1"/>
    <property type="molecule type" value="Genomic_DNA"/>
</dbReference>
<evidence type="ECO:0000313" key="1">
    <source>
        <dbReference type="EMBL" id="PTQ85819.1"/>
    </source>
</evidence>
<gene>
    <name evidence="1" type="ORF">C8N29_1497</name>
</gene>
<dbReference type="Proteomes" id="UP000244223">
    <property type="component" value="Unassembled WGS sequence"/>
</dbReference>
<dbReference type="RefSeq" id="WP_107867152.1">
    <property type="nucleotide sequence ID" value="NZ_QAON01000049.1"/>
</dbReference>
<organism evidence="1 2">
    <name type="scientific">Agitococcus lubricus</name>
    <dbReference type="NCBI Taxonomy" id="1077255"/>
    <lineage>
        <taxon>Bacteria</taxon>
        <taxon>Pseudomonadati</taxon>
        <taxon>Pseudomonadota</taxon>
        <taxon>Gammaproteobacteria</taxon>
        <taxon>Moraxellales</taxon>
        <taxon>Moraxellaceae</taxon>
        <taxon>Agitococcus</taxon>
    </lineage>
</organism>
<reference evidence="1 2" key="1">
    <citation type="submission" date="2018-04" db="EMBL/GenBank/DDBJ databases">
        <title>Genomic Encyclopedia of Archaeal and Bacterial Type Strains, Phase II (KMG-II): from individual species to whole genera.</title>
        <authorList>
            <person name="Goeker M."/>
        </authorList>
    </citation>
    <scope>NUCLEOTIDE SEQUENCE [LARGE SCALE GENOMIC DNA]</scope>
    <source>
        <strain evidence="1 2">DSM 5822</strain>
    </source>
</reference>
<evidence type="ECO:0000313" key="2">
    <source>
        <dbReference type="Proteomes" id="UP000244223"/>
    </source>
</evidence>
<protein>
    <submittedName>
        <fullName evidence="1">Uncharacterized protein</fullName>
    </submittedName>
</protein>